<dbReference type="CDD" id="cd00229">
    <property type="entry name" value="SGNH_hydrolase"/>
    <property type="match status" value="1"/>
</dbReference>
<dbReference type="Pfam" id="PF13472">
    <property type="entry name" value="Lipase_GDSL_2"/>
    <property type="match status" value="1"/>
</dbReference>
<accession>A0A858SZN2</accession>
<dbReference type="KEGG" id="rpon:G3256_03840"/>
<dbReference type="Gene3D" id="3.40.50.1110">
    <property type="entry name" value="SGNH hydrolase"/>
    <property type="match status" value="1"/>
</dbReference>
<keyword evidence="3" id="KW-1185">Reference proteome</keyword>
<evidence type="ECO:0000259" key="1">
    <source>
        <dbReference type="Pfam" id="PF13472"/>
    </source>
</evidence>
<organism evidence="2 3">
    <name type="scientific">Roseobacter ponti</name>
    <dbReference type="NCBI Taxonomy" id="1891787"/>
    <lineage>
        <taxon>Bacteria</taxon>
        <taxon>Pseudomonadati</taxon>
        <taxon>Pseudomonadota</taxon>
        <taxon>Alphaproteobacteria</taxon>
        <taxon>Rhodobacterales</taxon>
        <taxon>Roseobacteraceae</taxon>
        <taxon>Roseobacter</taxon>
    </lineage>
</organism>
<feature type="domain" description="SGNH hydrolase-type esterase" evidence="1">
    <location>
        <begin position="1"/>
        <end position="181"/>
    </location>
</feature>
<dbReference type="AlphaFoldDB" id="A0A858SZN2"/>
<evidence type="ECO:0000313" key="2">
    <source>
        <dbReference type="EMBL" id="QJF53093.1"/>
    </source>
</evidence>
<sequence>MGDSMLAWHSNSRNSVSHAIEDILREPVIDRSVPGARIFYNLPVSGALGMNISKQYVAGEWDWVILNGGGNDLWMGCACAVCDRKIDRMIAKDGRSGAIPGMVAKARARGARVIWVGYLRSPGVGSGVEYCKDEGDEIDARLARLDAADSGFWFISLQDLVPHGDRTFHDEDMIHPSRKGSHAIAARISDVIRNAPPVPESSSGPSAPG</sequence>
<reference evidence="2 3" key="1">
    <citation type="submission" date="2020-02" db="EMBL/GenBank/DDBJ databases">
        <title>Genome sequence of Roseobacter ponti.</title>
        <authorList>
            <person name="Hollensteiner J."/>
            <person name="Schneider D."/>
            <person name="Poehlein A."/>
            <person name="Daniel R."/>
        </authorList>
    </citation>
    <scope>NUCLEOTIDE SEQUENCE [LARGE SCALE GENOMIC DNA]</scope>
    <source>
        <strain evidence="2 3">DSM 106830</strain>
    </source>
</reference>
<proteinExistence type="predicted"/>
<evidence type="ECO:0000313" key="3">
    <source>
        <dbReference type="Proteomes" id="UP000503308"/>
    </source>
</evidence>
<dbReference type="EMBL" id="CP048788">
    <property type="protein sequence ID" value="QJF53093.1"/>
    <property type="molecule type" value="Genomic_DNA"/>
</dbReference>
<dbReference type="SUPFAM" id="SSF52266">
    <property type="entry name" value="SGNH hydrolase"/>
    <property type="match status" value="1"/>
</dbReference>
<gene>
    <name evidence="2" type="ORF">G3256_03840</name>
</gene>
<dbReference type="InterPro" id="IPR036514">
    <property type="entry name" value="SGNH_hydro_sf"/>
</dbReference>
<keyword evidence="2" id="KW-0378">Hydrolase</keyword>
<dbReference type="Proteomes" id="UP000503308">
    <property type="component" value="Chromosome"/>
</dbReference>
<dbReference type="InterPro" id="IPR013830">
    <property type="entry name" value="SGNH_hydro"/>
</dbReference>
<protein>
    <submittedName>
        <fullName evidence="2">SGNH/GDSL hydrolase family protein</fullName>
    </submittedName>
</protein>
<name>A0A858SZN2_9RHOB</name>
<dbReference type="GO" id="GO:0016788">
    <property type="term" value="F:hydrolase activity, acting on ester bonds"/>
    <property type="evidence" value="ECO:0007669"/>
    <property type="project" value="UniProtKB-ARBA"/>
</dbReference>